<evidence type="ECO:0000259" key="4">
    <source>
        <dbReference type="PROSITE" id="PS50893"/>
    </source>
</evidence>
<dbReference type="NCBIfam" id="TIGR01727">
    <property type="entry name" value="oligo_HPY"/>
    <property type="match status" value="1"/>
</dbReference>
<evidence type="ECO:0000256" key="3">
    <source>
        <dbReference type="ARBA" id="ARBA00022840"/>
    </source>
</evidence>
<organism evidence="5 6">
    <name type="scientific">Homoserinibacter gongjuensis</name>
    <dbReference type="NCBI Taxonomy" id="1162968"/>
    <lineage>
        <taxon>Bacteria</taxon>
        <taxon>Bacillati</taxon>
        <taxon>Actinomycetota</taxon>
        <taxon>Actinomycetes</taxon>
        <taxon>Micrococcales</taxon>
        <taxon>Microbacteriaceae</taxon>
        <taxon>Homoserinibacter</taxon>
    </lineage>
</organism>
<sequence>MHEYERILIADDISREYVVDDPIMGRVAATVVENASLALSRGQIHALVGESGSGKSTLARMLGFVIHPTSGSILLDGARQRRARPRRDVLRRVQILFQDPYGSLNPLQRLRYLIGRPLRLHGFASRRRDVEAGVSRLLESVGLLPSASFLDRRPGDLSGGQRQRVVIARALASRPDVLLADEPVSMLDVSIRLEILDLLRRLSDEQGVAVLYVTHDIASARYISDFVSVMYAGRIVEAGPVDAVIDRPLHPYTRLLVDSTPAAAPPDIGVHRVSRWAKRMSGSPPSRDSSPGCPFQPRCPAATAICAEQRPPKVARGESWAECWNPVE</sequence>
<dbReference type="PROSITE" id="PS00211">
    <property type="entry name" value="ABC_TRANSPORTER_1"/>
    <property type="match status" value="1"/>
</dbReference>
<protein>
    <submittedName>
        <fullName evidence="5">Dipeptide/oligopeptide/nickel ABC transporter ATP-binding protein</fullName>
    </submittedName>
</protein>
<reference evidence="6" key="1">
    <citation type="journal article" date="2019" name="Int. J. Syst. Evol. Microbiol.">
        <title>The Global Catalogue of Microorganisms (GCM) 10K type strain sequencing project: providing services to taxonomists for standard genome sequencing and annotation.</title>
        <authorList>
            <consortium name="The Broad Institute Genomics Platform"/>
            <consortium name="The Broad Institute Genome Sequencing Center for Infectious Disease"/>
            <person name="Wu L."/>
            <person name="Ma J."/>
        </authorList>
    </citation>
    <scope>NUCLEOTIDE SEQUENCE [LARGE SCALE GENOMIC DNA]</scope>
    <source>
        <strain evidence="6">NBRC 108755</strain>
    </source>
</reference>
<dbReference type="GO" id="GO:0005524">
    <property type="term" value="F:ATP binding"/>
    <property type="evidence" value="ECO:0007669"/>
    <property type="project" value="UniProtKB-KW"/>
</dbReference>
<dbReference type="InterPro" id="IPR017871">
    <property type="entry name" value="ABC_transporter-like_CS"/>
</dbReference>
<dbReference type="PANTHER" id="PTHR43230:SF3">
    <property type="entry name" value="ABC-TYPE DIPEPTIDE_OLIGOPEPTIDE TRANSPORT SYSTEM, ATPASE COMPONENT"/>
    <property type="match status" value="1"/>
</dbReference>
<accession>A0ABQ6JUC2</accession>
<evidence type="ECO:0000256" key="2">
    <source>
        <dbReference type="ARBA" id="ARBA00022741"/>
    </source>
</evidence>
<dbReference type="PROSITE" id="PS50893">
    <property type="entry name" value="ABC_TRANSPORTER_2"/>
    <property type="match status" value="1"/>
</dbReference>
<dbReference type="SUPFAM" id="SSF52540">
    <property type="entry name" value="P-loop containing nucleoside triphosphate hydrolases"/>
    <property type="match status" value="1"/>
</dbReference>
<dbReference type="SMART" id="SM00382">
    <property type="entry name" value="AAA"/>
    <property type="match status" value="1"/>
</dbReference>
<comment type="caution">
    <text evidence="5">The sequence shown here is derived from an EMBL/GenBank/DDBJ whole genome shotgun (WGS) entry which is preliminary data.</text>
</comment>
<dbReference type="PANTHER" id="PTHR43230">
    <property type="entry name" value="ABC-TYPE DIPEPTIDE/OLIGOPEPTIDE TRANSPORT SYSTEM, ATPASE COMPONENT"/>
    <property type="match status" value="1"/>
</dbReference>
<dbReference type="InterPro" id="IPR003439">
    <property type="entry name" value="ABC_transporter-like_ATP-bd"/>
</dbReference>
<keyword evidence="3 5" id="KW-0067">ATP-binding</keyword>
<dbReference type="Pfam" id="PF00005">
    <property type="entry name" value="ABC_tran"/>
    <property type="match status" value="1"/>
</dbReference>
<proteinExistence type="predicted"/>
<dbReference type="EMBL" id="BSVA01000001">
    <property type="protein sequence ID" value="GMA90310.1"/>
    <property type="molecule type" value="Genomic_DNA"/>
</dbReference>
<dbReference type="InterPro" id="IPR013563">
    <property type="entry name" value="Oligopep_ABC_C"/>
</dbReference>
<dbReference type="CDD" id="cd03257">
    <property type="entry name" value="ABC_NikE_OppD_transporters"/>
    <property type="match status" value="1"/>
</dbReference>
<dbReference type="InterPro" id="IPR003593">
    <property type="entry name" value="AAA+_ATPase"/>
</dbReference>
<keyword evidence="2" id="KW-0547">Nucleotide-binding</keyword>
<dbReference type="Gene3D" id="3.40.50.300">
    <property type="entry name" value="P-loop containing nucleotide triphosphate hydrolases"/>
    <property type="match status" value="1"/>
</dbReference>
<evidence type="ECO:0000313" key="5">
    <source>
        <dbReference type="EMBL" id="GMA90310.1"/>
    </source>
</evidence>
<evidence type="ECO:0000256" key="1">
    <source>
        <dbReference type="ARBA" id="ARBA00022448"/>
    </source>
</evidence>
<name>A0ABQ6JUC2_9MICO</name>
<gene>
    <name evidence="5" type="ORF">GCM10025869_08390</name>
</gene>
<feature type="domain" description="ABC transporter" evidence="4">
    <location>
        <begin position="8"/>
        <end position="257"/>
    </location>
</feature>
<keyword evidence="1" id="KW-0813">Transport</keyword>
<keyword evidence="6" id="KW-1185">Reference proteome</keyword>
<dbReference type="InterPro" id="IPR027417">
    <property type="entry name" value="P-loop_NTPase"/>
</dbReference>
<evidence type="ECO:0000313" key="6">
    <source>
        <dbReference type="Proteomes" id="UP001157069"/>
    </source>
</evidence>
<dbReference type="Pfam" id="PF08352">
    <property type="entry name" value="oligo_HPY"/>
    <property type="match status" value="1"/>
</dbReference>
<dbReference type="Proteomes" id="UP001157069">
    <property type="component" value="Unassembled WGS sequence"/>
</dbReference>